<feature type="transmembrane region" description="Helical" evidence="6">
    <location>
        <begin position="660"/>
        <end position="681"/>
    </location>
</feature>
<feature type="transmembrane region" description="Helical" evidence="6">
    <location>
        <begin position="754"/>
        <end position="774"/>
    </location>
</feature>
<feature type="transmembrane region" description="Helical" evidence="6">
    <location>
        <begin position="388"/>
        <end position="414"/>
    </location>
</feature>
<keyword evidence="5 6" id="KW-0472">Membrane</keyword>
<dbReference type="InterPro" id="IPR025857">
    <property type="entry name" value="MacB_PCD"/>
</dbReference>
<reference evidence="10" key="1">
    <citation type="submission" date="2018-03" db="EMBL/GenBank/DDBJ databases">
        <authorList>
            <person name="Rodrigo-Torres L."/>
            <person name="Arahal R. D."/>
            <person name="Lucena T."/>
        </authorList>
    </citation>
    <scope>NUCLEOTIDE SEQUENCE [LARGE SCALE GENOMIC DNA]</scope>
    <source>
        <strain evidence="10">CECT 8504</strain>
    </source>
</reference>
<feature type="domain" description="ABC3 transporter permease C-terminal" evidence="7">
    <location>
        <begin position="219"/>
        <end position="333"/>
    </location>
</feature>
<gene>
    <name evidence="9" type="ORF">PAA8504_03109</name>
</gene>
<accession>A0A2R8BYJ9</accession>
<evidence type="ECO:0000256" key="4">
    <source>
        <dbReference type="ARBA" id="ARBA00022989"/>
    </source>
</evidence>
<evidence type="ECO:0000256" key="3">
    <source>
        <dbReference type="ARBA" id="ARBA00022692"/>
    </source>
</evidence>
<dbReference type="Pfam" id="PF02687">
    <property type="entry name" value="FtsX"/>
    <property type="match status" value="2"/>
</dbReference>
<feature type="transmembrane region" description="Helical" evidence="6">
    <location>
        <begin position="710"/>
        <end position="734"/>
    </location>
</feature>
<evidence type="ECO:0000313" key="9">
    <source>
        <dbReference type="EMBL" id="SPJ25258.1"/>
    </source>
</evidence>
<keyword evidence="4 6" id="KW-1133">Transmembrane helix</keyword>
<dbReference type="OrthoDB" id="343744at2"/>
<organism evidence="9 10">
    <name type="scientific">Palleronia abyssalis</name>
    <dbReference type="NCBI Taxonomy" id="1501240"/>
    <lineage>
        <taxon>Bacteria</taxon>
        <taxon>Pseudomonadati</taxon>
        <taxon>Pseudomonadota</taxon>
        <taxon>Alphaproteobacteria</taxon>
        <taxon>Rhodobacterales</taxon>
        <taxon>Roseobacteraceae</taxon>
        <taxon>Palleronia</taxon>
    </lineage>
</organism>
<keyword evidence="2" id="KW-1003">Cell membrane</keyword>
<evidence type="ECO:0000256" key="1">
    <source>
        <dbReference type="ARBA" id="ARBA00004651"/>
    </source>
</evidence>
<dbReference type="InterPro" id="IPR038766">
    <property type="entry name" value="Membrane_comp_ABC_pdt"/>
</dbReference>
<keyword evidence="10" id="KW-1185">Reference proteome</keyword>
<feature type="transmembrane region" description="Helical" evidence="6">
    <location>
        <begin position="315"/>
        <end position="337"/>
    </location>
</feature>
<feature type="transmembrane region" description="Helical" evidence="6">
    <location>
        <begin position="217"/>
        <end position="240"/>
    </location>
</feature>
<feature type="transmembrane region" description="Helical" evidence="6">
    <location>
        <begin position="260"/>
        <end position="291"/>
    </location>
</feature>
<keyword evidence="3 6" id="KW-0812">Transmembrane</keyword>
<evidence type="ECO:0000259" key="8">
    <source>
        <dbReference type="Pfam" id="PF12704"/>
    </source>
</evidence>
<dbReference type="InterPro" id="IPR003838">
    <property type="entry name" value="ABC3_permease_C"/>
</dbReference>
<evidence type="ECO:0000313" key="10">
    <source>
        <dbReference type="Proteomes" id="UP000244912"/>
    </source>
</evidence>
<dbReference type="PANTHER" id="PTHR30287">
    <property type="entry name" value="MEMBRANE COMPONENT OF PREDICTED ABC SUPERFAMILY METABOLITE UPTAKE TRANSPORTER"/>
    <property type="match status" value="1"/>
</dbReference>
<evidence type="ECO:0000256" key="5">
    <source>
        <dbReference type="ARBA" id="ARBA00023136"/>
    </source>
</evidence>
<feature type="domain" description="ABC3 transporter permease C-terminal" evidence="7">
    <location>
        <begin position="663"/>
        <end position="781"/>
    </location>
</feature>
<evidence type="ECO:0008006" key="11">
    <source>
        <dbReference type="Google" id="ProtNLM"/>
    </source>
</evidence>
<proteinExistence type="predicted"/>
<protein>
    <recommendedName>
        <fullName evidence="11">ABC3 transporter permease protein domain-containing protein</fullName>
    </recommendedName>
</protein>
<feature type="domain" description="MacB-like periplasmic core" evidence="8">
    <location>
        <begin position="438"/>
        <end position="599"/>
    </location>
</feature>
<comment type="subcellular location">
    <subcellularLocation>
        <location evidence="1">Cell membrane</location>
        <topology evidence="1">Multi-pass membrane protein</topology>
    </subcellularLocation>
</comment>
<feature type="transmembrane region" description="Helical" evidence="6">
    <location>
        <begin position="363"/>
        <end position="382"/>
    </location>
</feature>
<feature type="transmembrane region" description="Helical" evidence="6">
    <location>
        <begin position="434"/>
        <end position="454"/>
    </location>
</feature>
<dbReference type="GO" id="GO:0005886">
    <property type="term" value="C:plasma membrane"/>
    <property type="evidence" value="ECO:0007669"/>
    <property type="project" value="UniProtKB-SubCell"/>
</dbReference>
<name>A0A2R8BYJ9_9RHOB</name>
<dbReference type="PANTHER" id="PTHR30287:SF2">
    <property type="entry name" value="BLL1001 PROTEIN"/>
    <property type="match status" value="1"/>
</dbReference>
<evidence type="ECO:0000256" key="2">
    <source>
        <dbReference type="ARBA" id="ARBA00022475"/>
    </source>
</evidence>
<dbReference type="Proteomes" id="UP000244912">
    <property type="component" value="Unassembled WGS sequence"/>
</dbReference>
<sequence length="792" mass="84066">MIRVALLALLSHWRRHPVQLLTLVIGLATATALWSGVQAINAEARASYDRAAGTMAAGSRARLTADGPIPQETYVALRRAGWPVSPIVTGNAGGLRIVGIDPFTLPPEDQPTGLGARQIDTGFITPPGQLLVAPGTQLAAGLPPAIEAEGIPQGTAYADIGIAQTVLGMEGQISRLILTAEPSFNAPPLDEIAPQLQRSEGAGADVARLTDSFHLNLTAFGFLSFAVGLFIVRGAIGLAFEQRRSVFRTLRALGLPRLTLLGLLSLELLILALVAGAVGVALGYVIASVLIPDVAATLRGLYGASVEGTLSLRPIWWLSGLAIAVLGTAVAAAGSLWQTARLPLLAPANPRVWRRGSTLTRQLQGGAAILCLGVACAAWIGFDGLIPGFVLLGGLLMGAALLLPVVLHMVLSSLSRTARGPRSEWFWADAEHQLPGLGLALMALLLALSANIGVGTMVNSFRLTFTGWLDQRLAAELYVSAEDDAQAREMREFLGPRVEAILPIRAAEADLSGAPGQVFGVAADHTTYTDLWPVIDAGPDVWSRVAAGDAALVNEQLARREDLWTGDTIEIGDWRAPIAGVYSDYGNPQGQAMVGLDRFDRLFPDAPKHDFGLRLPLEDVPRVEAALRERFDLGPDQVTDQEAIKRISLDVFERTFTVTAALNVLTLGVAGLAILTSLLTIATMRLPQLAPVWALGVTRRRLAALDLGRAVLLAALTFGASLPVGIALAWVLLSVINVEAFGWKLPLRLFPLDWLRLFAMSLVAAAFAALLPAIRLARTPPSALLKVFAHER</sequence>
<dbReference type="EMBL" id="ONZF01000008">
    <property type="protein sequence ID" value="SPJ25258.1"/>
    <property type="molecule type" value="Genomic_DNA"/>
</dbReference>
<dbReference type="Pfam" id="PF12704">
    <property type="entry name" value="MacB_PCD"/>
    <property type="match status" value="1"/>
</dbReference>
<dbReference type="AlphaFoldDB" id="A0A2R8BYJ9"/>
<dbReference type="RefSeq" id="WP_108895068.1">
    <property type="nucleotide sequence ID" value="NZ_ONZF01000008.1"/>
</dbReference>
<evidence type="ECO:0000256" key="6">
    <source>
        <dbReference type="SAM" id="Phobius"/>
    </source>
</evidence>
<evidence type="ECO:0000259" key="7">
    <source>
        <dbReference type="Pfam" id="PF02687"/>
    </source>
</evidence>